<accession>A0A1K2IGR2</accession>
<name>A0A1K2IGR2_9FLAO</name>
<keyword evidence="1" id="KW-0597">Phosphoprotein</keyword>
<dbReference type="EMBL" id="FPKW01000002">
    <property type="protein sequence ID" value="SFZ91628.1"/>
    <property type="molecule type" value="Genomic_DNA"/>
</dbReference>
<dbReference type="Pfam" id="PF00072">
    <property type="entry name" value="Response_reg"/>
    <property type="match status" value="1"/>
</dbReference>
<evidence type="ECO:0000313" key="4">
    <source>
        <dbReference type="Proteomes" id="UP000182034"/>
    </source>
</evidence>
<dbReference type="InterPro" id="IPR001789">
    <property type="entry name" value="Sig_transdc_resp-reg_receiver"/>
</dbReference>
<dbReference type="AlphaFoldDB" id="A0A1K2IGR2"/>
<protein>
    <submittedName>
        <fullName evidence="3">Two component transcriptional regulator, LytTR family</fullName>
    </submittedName>
</protein>
<dbReference type="Proteomes" id="UP000182034">
    <property type="component" value="Unassembled WGS sequence"/>
</dbReference>
<dbReference type="SMART" id="SM00850">
    <property type="entry name" value="LytTR"/>
    <property type="match status" value="1"/>
</dbReference>
<dbReference type="SMART" id="SM00448">
    <property type="entry name" value="REC"/>
    <property type="match status" value="1"/>
</dbReference>
<dbReference type="InterPro" id="IPR046947">
    <property type="entry name" value="LytR-like"/>
</dbReference>
<dbReference type="Gene3D" id="3.40.50.2300">
    <property type="match status" value="1"/>
</dbReference>
<feature type="modified residue" description="4-aspartylphosphate" evidence="1">
    <location>
        <position position="55"/>
    </location>
</feature>
<proteinExistence type="predicted"/>
<sequence>MKYHYIIIENETDVEEFITTILGNYKKYKKIGSAVDYQQGLALILEKKPDLIFLDMKLEGEKSGIDLLDALRLHYIQTPPVIVISGHDEYAKFSLNKKALYFISKPIDLSEMSIALAEFEKQFNSKRKRLSIKTNYGRELIEFDTLVYLEASKNYTELYITGAKAKHIYAKNIGEMEKLLNGDFLKIHESYIVNVKFIAEISTTKKEIRLKNYIPSDGITSPKNRKSEEQGSQSVYLPIGLKYLERVKNHLL</sequence>
<dbReference type="STRING" id="1612149.SAMN05216324_102441"/>
<dbReference type="GO" id="GO:0000156">
    <property type="term" value="F:phosphorelay response regulator activity"/>
    <property type="evidence" value="ECO:0007669"/>
    <property type="project" value="InterPro"/>
</dbReference>
<organism evidence="3 4">
    <name type="scientific">Chryseobacterium limigenitum</name>
    <dbReference type="NCBI Taxonomy" id="1612149"/>
    <lineage>
        <taxon>Bacteria</taxon>
        <taxon>Pseudomonadati</taxon>
        <taxon>Bacteroidota</taxon>
        <taxon>Flavobacteriia</taxon>
        <taxon>Flavobacteriales</taxon>
        <taxon>Weeksellaceae</taxon>
        <taxon>Chryseobacterium group</taxon>
        <taxon>Chryseobacterium</taxon>
    </lineage>
</organism>
<dbReference type="InterPro" id="IPR007492">
    <property type="entry name" value="LytTR_DNA-bd_dom"/>
</dbReference>
<evidence type="ECO:0000313" key="3">
    <source>
        <dbReference type="EMBL" id="SFZ91628.1"/>
    </source>
</evidence>
<dbReference type="InterPro" id="IPR011006">
    <property type="entry name" value="CheY-like_superfamily"/>
</dbReference>
<gene>
    <name evidence="3" type="ORF">SAMN05216324_102441</name>
</gene>
<dbReference type="SUPFAM" id="SSF52172">
    <property type="entry name" value="CheY-like"/>
    <property type="match status" value="1"/>
</dbReference>
<dbReference type="Pfam" id="PF04397">
    <property type="entry name" value="LytTR"/>
    <property type="match status" value="1"/>
</dbReference>
<keyword evidence="4" id="KW-1185">Reference proteome</keyword>
<dbReference type="Gene3D" id="2.40.50.1020">
    <property type="entry name" value="LytTr DNA-binding domain"/>
    <property type="match status" value="1"/>
</dbReference>
<feature type="domain" description="Response regulatory" evidence="2">
    <location>
        <begin position="4"/>
        <end position="120"/>
    </location>
</feature>
<reference evidence="4" key="1">
    <citation type="submission" date="2016-10" db="EMBL/GenBank/DDBJ databases">
        <authorList>
            <person name="Varghese N."/>
            <person name="Submissions S."/>
        </authorList>
    </citation>
    <scope>NUCLEOTIDE SEQUENCE [LARGE SCALE GENOMIC DNA]</scope>
    <source>
        <strain evidence="4">SUR2</strain>
    </source>
</reference>
<dbReference type="PANTHER" id="PTHR37299">
    <property type="entry name" value="TRANSCRIPTIONAL REGULATOR-RELATED"/>
    <property type="match status" value="1"/>
</dbReference>
<dbReference type="CDD" id="cd00156">
    <property type="entry name" value="REC"/>
    <property type="match status" value="1"/>
</dbReference>
<dbReference type="RefSeq" id="WP_072407709.1">
    <property type="nucleotide sequence ID" value="NZ_FPKW01000002.1"/>
</dbReference>
<dbReference type="OrthoDB" id="1646880at2"/>
<dbReference type="GO" id="GO:0003677">
    <property type="term" value="F:DNA binding"/>
    <property type="evidence" value="ECO:0007669"/>
    <property type="project" value="InterPro"/>
</dbReference>
<evidence type="ECO:0000259" key="2">
    <source>
        <dbReference type="PROSITE" id="PS50110"/>
    </source>
</evidence>
<dbReference type="PANTHER" id="PTHR37299:SF1">
    <property type="entry name" value="STAGE 0 SPORULATION PROTEIN A HOMOLOG"/>
    <property type="match status" value="1"/>
</dbReference>
<dbReference type="PROSITE" id="PS50110">
    <property type="entry name" value="RESPONSE_REGULATORY"/>
    <property type="match status" value="1"/>
</dbReference>
<evidence type="ECO:0000256" key="1">
    <source>
        <dbReference type="PROSITE-ProRule" id="PRU00169"/>
    </source>
</evidence>